<keyword evidence="2" id="KW-1185">Reference proteome</keyword>
<evidence type="ECO:0000313" key="1">
    <source>
        <dbReference type="EMBL" id="KAI8022980.1"/>
    </source>
</evidence>
<organism evidence="1 2">
    <name type="scientific">Camellia lanceoleosa</name>
    <dbReference type="NCBI Taxonomy" id="1840588"/>
    <lineage>
        <taxon>Eukaryota</taxon>
        <taxon>Viridiplantae</taxon>
        <taxon>Streptophyta</taxon>
        <taxon>Embryophyta</taxon>
        <taxon>Tracheophyta</taxon>
        <taxon>Spermatophyta</taxon>
        <taxon>Magnoliopsida</taxon>
        <taxon>eudicotyledons</taxon>
        <taxon>Gunneridae</taxon>
        <taxon>Pentapetalae</taxon>
        <taxon>asterids</taxon>
        <taxon>Ericales</taxon>
        <taxon>Theaceae</taxon>
        <taxon>Camellia</taxon>
    </lineage>
</organism>
<dbReference type="Proteomes" id="UP001060215">
    <property type="component" value="Chromosome 6"/>
</dbReference>
<accession>A0ACC0IDP2</accession>
<protein>
    <submittedName>
        <fullName evidence="1">Pentatricopeptide repeat-containing protein</fullName>
    </submittedName>
</protein>
<dbReference type="EMBL" id="CM045763">
    <property type="protein sequence ID" value="KAI8022980.1"/>
    <property type="molecule type" value="Genomic_DNA"/>
</dbReference>
<sequence length="325" mass="36780">MIKGHSLSKPFQNSLKIFTIMKSRGIWPNEFTFAPLLKSCSNLLDLQMGQGVHKEAISSRFESFSSIRIGIVELYESCGTMEDAMKVFDEMPHRDVIVWNLMIRGFCEIGDFEMGFRLFRQMSERSVVSWNVMISSLARKWTSRKNVVSWNAMISGLAFNRKGELGVDLFEEMLLKDVKSNDATFVGVLACCAHAGLVQQGLDLFASMTTMHQIEPKLEHYGSMVDLLGRSGCVKEVHDLICTMPMNLNATIWGALLSACRTHDNMELAESAVKELIDLEPWNSGNYVLLSNVYAERGKWDEVEKVRVLMMENRINKAPGQSMVR</sequence>
<gene>
    <name evidence="1" type="ORF">LOK49_LG03G03562</name>
</gene>
<reference evidence="1 2" key="1">
    <citation type="journal article" date="2022" name="Plant J.">
        <title>Chromosome-level genome of Camellia lanceoleosa provides a valuable resource for understanding genome evolution and self-incompatibility.</title>
        <authorList>
            <person name="Gong W."/>
            <person name="Xiao S."/>
            <person name="Wang L."/>
            <person name="Liao Z."/>
            <person name="Chang Y."/>
            <person name="Mo W."/>
            <person name="Hu G."/>
            <person name="Li W."/>
            <person name="Zhao G."/>
            <person name="Zhu H."/>
            <person name="Hu X."/>
            <person name="Ji K."/>
            <person name="Xiang X."/>
            <person name="Song Q."/>
            <person name="Yuan D."/>
            <person name="Jin S."/>
            <person name="Zhang L."/>
        </authorList>
    </citation>
    <scope>NUCLEOTIDE SEQUENCE [LARGE SCALE GENOMIC DNA]</scope>
    <source>
        <strain evidence="1">SQ_2022a</strain>
    </source>
</reference>
<evidence type="ECO:0000313" key="2">
    <source>
        <dbReference type="Proteomes" id="UP001060215"/>
    </source>
</evidence>
<comment type="caution">
    <text evidence="1">The sequence shown here is derived from an EMBL/GenBank/DDBJ whole genome shotgun (WGS) entry which is preliminary data.</text>
</comment>
<name>A0ACC0IDP2_9ERIC</name>
<proteinExistence type="predicted"/>